<keyword evidence="1" id="KW-0812">Transmembrane</keyword>
<sequence length="88" mass="10070">MCVTKGMILYPLHYIRVFVVGVVRSLEVLIYMIYDFFIYTLRNQQSQLKTHIPNEHPLRHLFAFAGKKRPPSNPIPAGESLVVIGAQS</sequence>
<dbReference type="AlphaFoldDB" id="A0A2M4DI71"/>
<organism evidence="2">
    <name type="scientific">Anopheles darlingi</name>
    <name type="common">Mosquito</name>
    <dbReference type="NCBI Taxonomy" id="43151"/>
    <lineage>
        <taxon>Eukaryota</taxon>
        <taxon>Metazoa</taxon>
        <taxon>Ecdysozoa</taxon>
        <taxon>Arthropoda</taxon>
        <taxon>Hexapoda</taxon>
        <taxon>Insecta</taxon>
        <taxon>Pterygota</taxon>
        <taxon>Neoptera</taxon>
        <taxon>Endopterygota</taxon>
        <taxon>Diptera</taxon>
        <taxon>Nematocera</taxon>
        <taxon>Culicoidea</taxon>
        <taxon>Culicidae</taxon>
        <taxon>Anophelinae</taxon>
        <taxon>Anopheles</taxon>
    </lineage>
</organism>
<dbReference type="EMBL" id="GGFL01013073">
    <property type="protein sequence ID" value="MBW77251.1"/>
    <property type="molecule type" value="Transcribed_RNA"/>
</dbReference>
<evidence type="ECO:0000313" key="2">
    <source>
        <dbReference type="EMBL" id="MBW77251.1"/>
    </source>
</evidence>
<keyword evidence="1" id="KW-1133">Transmembrane helix</keyword>
<protein>
    <submittedName>
        <fullName evidence="2">Putative secreted protein</fullName>
    </submittedName>
</protein>
<feature type="transmembrane region" description="Helical" evidence="1">
    <location>
        <begin position="14"/>
        <end position="34"/>
    </location>
</feature>
<keyword evidence="1" id="KW-0472">Membrane</keyword>
<name>A0A2M4DI71_ANODA</name>
<evidence type="ECO:0000256" key="1">
    <source>
        <dbReference type="SAM" id="Phobius"/>
    </source>
</evidence>
<accession>A0A2M4DI71</accession>
<proteinExistence type="predicted"/>
<reference evidence="2" key="1">
    <citation type="submission" date="2018-01" db="EMBL/GenBank/DDBJ databases">
        <title>An insight into the sialome of Amazonian anophelines.</title>
        <authorList>
            <person name="Ribeiro J.M."/>
            <person name="Scarpassa V."/>
            <person name="Calvo E."/>
        </authorList>
    </citation>
    <scope>NUCLEOTIDE SEQUENCE</scope>
</reference>